<evidence type="ECO:0000313" key="9">
    <source>
        <dbReference type="Proteomes" id="UP000618795"/>
    </source>
</evidence>
<sequence length="672" mass="73543">MRRPATPRVPNSLRECRRTACVIASAAVLVPLLLIPLADDEAPDQQLQNTFTEAAREFHVPRSVLMSVSYMQTRWDTHSGAPSVAGGYGPMHLVDTGRIEAPAVAAGPSAQHGAGTRPDTGDAAAPAAPETSPSPGHTVQPADLDRAARLLEVPAERLRTDPTANIRGGAAILAATQRQLGKPLTTNPADWWEAVQHYPGTRDITAATAYANDVFDVIRKGAHRTTAEGQDVTLAANPRVRPHVTRAQTPPRPKEVECPAELACDWLSAPYEEIDEDGDYGNHDLGNRPVDQKIDYIVIHDTEAYLPNMFKTVQDPTEASWHYSIRSSDGHITQHVRTKDEAWHSGNQFVNARSIGIEHEGFLTQPGKWFTEPMYRASARLVRYLAKKYQVPLDRQHIIGHDNVPSPTADSIPDMHDDPGPFWDWRHYFDLLGAPLRASAGPDSDMVMILPDYATHKPPFTGCKGDGHPCPPHGSNAVRLHTRPDDNAPLIQDPGRKPDGDPSTEDVNDLGSRVSAGQAFAVAERSGDWTAIWFQGNKAWFRNPQRQPTAVGASGSMVTPKEGLDEIPVYGRALPEEDAYPEDVEEEPESPLPYRLQAGQRYVTQARVRSSYVPRSSIVDSPEPVVKGREGYYEIQFGHRLAYVRASDVDVVESASAAAGPPAARDDRPAGH</sequence>
<dbReference type="GO" id="GO:0008745">
    <property type="term" value="F:N-acetylmuramoyl-L-alanine amidase activity"/>
    <property type="evidence" value="ECO:0007669"/>
    <property type="project" value="UniProtKB-EC"/>
</dbReference>
<keyword evidence="4" id="KW-0961">Cell wall biogenesis/degradation</keyword>
<evidence type="ECO:0000256" key="1">
    <source>
        <dbReference type="ARBA" id="ARBA00001561"/>
    </source>
</evidence>
<dbReference type="Pfam" id="PF01510">
    <property type="entry name" value="Amidase_2"/>
    <property type="match status" value="1"/>
</dbReference>
<dbReference type="GO" id="GO:0071555">
    <property type="term" value="P:cell wall organization"/>
    <property type="evidence" value="ECO:0007669"/>
    <property type="project" value="UniProtKB-KW"/>
</dbReference>
<accession>A0A918IDL7</accession>
<feature type="region of interest" description="Disordered" evidence="5">
    <location>
        <begin position="105"/>
        <end position="141"/>
    </location>
</feature>
<evidence type="ECO:0000256" key="5">
    <source>
        <dbReference type="SAM" id="MobiDB-lite"/>
    </source>
</evidence>
<dbReference type="InterPro" id="IPR002502">
    <property type="entry name" value="Amidase_domain"/>
</dbReference>
<feature type="domain" description="N-acetylmuramoyl-L-alanine amidase" evidence="7">
    <location>
        <begin position="283"/>
        <end position="420"/>
    </location>
</feature>
<organism evidence="8 9">
    <name type="scientific">Streptomyces filipinensis</name>
    <dbReference type="NCBI Taxonomy" id="66887"/>
    <lineage>
        <taxon>Bacteria</taxon>
        <taxon>Bacillati</taxon>
        <taxon>Actinomycetota</taxon>
        <taxon>Actinomycetes</taxon>
        <taxon>Kitasatosporales</taxon>
        <taxon>Streptomycetaceae</taxon>
        <taxon>Streptomyces</taxon>
    </lineage>
</organism>
<name>A0A918IDL7_9ACTN</name>
<feature type="transmembrane region" description="Helical" evidence="6">
    <location>
        <begin position="20"/>
        <end position="38"/>
    </location>
</feature>
<keyword evidence="6" id="KW-0812">Transmembrane</keyword>
<dbReference type="SUPFAM" id="SSF55846">
    <property type="entry name" value="N-acetylmuramoyl-L-alanine amidase-like"/>
    <property type="match status" value="1"/>
</dbReference>
<feature type="region of interest" description="Disordered" evidence="5">
    <location>
        <begin position="464"/>
        <end position="508"/>
    </location>
</feature>
<evidence type="ECO:0000256" key="3">
    <source>
        <dbReference type="ARBA" id="ARBA00022801"/>
    </source>
</evidence>
<keyword evidence="6" id="KW-0472">Membrane</keyword>
<feature type="compositionally biased region" description="Low complexity" evidence="5">
    <location>
        <begin position="121"/>
        <end position="136"/>
    </location>
</feature>
<keyword evidence="3" id="KW-0378">Hydrolase</keyword>
<dbReference type="SMART" id="SM00644">
    <property type="entry name" value="Ami_2"/>
    <property type="match status" value="1"/>
</dbReference>
<dbReference type="AlphaFoldDB" id="A0A918IDL7"/>
<gene>
    <name evidence="8" type="ORF">GCM10010260_41150</name>
</gene>
<dbReference type="InterPro" id="IPR051206">
    <property type="entry name" value="NAMLAA_amidase_2"/>
</dbReference>
<dbReference type="PANTHER" id="PTHR30417:SF1">
    <property type="entry name" value="N-ACETYLMURAMOYL-L-ALANINE AMIDASE AMID"/>
    <property type="match status" value="1"/>
</dbReference>
<dbReference type="Gene3D" id="1.10.530.10">
    <property type="match status" value="1"/>
</dbReference>
<evidence type="ECO:0000256" key="4">
    <source>
        <dbReference type="ARBA" id="ARBA00023316"/>
    </source>
</evidence>
<dbReference type="FunFam" id="3.40.80.10:FF:000006">
    <property type="entry name" value="N-acetylmuramoyl-L-alanine amidase"/>
    <property type="match status" value="1"/>
</dbReference>
<dbReference type="GO" id="GO:0009253">
    <property type="term" value="P:peptidoglycan catabolic process"/>
    <property type="evidence" value="ECO:0007669"/>
    <property type="project" value="InterPro"/>
</dbReference>
<comment type="caution">
    <text evidence="8">The sequence shown here is derived from an EMBL/GenBank/DDBJ whole genome shotgun (WGS) entry which is preliminary data.</text>
</comment>
<dbReference type="EC" id="3.5.1.28" evidence="2"/>
<feature type="region of interest" description="Disordered" evidence="5">
    <location>
        <begin position="652"/>
        <end position="672"/>
    </location>
</feature>
<evidence type="ECO:0000259" key="7">
    <source>
        <dbReference type="SMART" id="SM00644"/>
    </source>
</evidence>
<proteinExistence type="predicted"/>
<dbReference type="Gene3D" id="3.40.80.10">
    <property type="entry name" value="Peptidoglycan recognition protein-like"/>
    <property type="match status" value="1"/>
</dbReference>
<reference evidence="8" key="1">
    <citation type="journal article" date="2014" name="Int. J. Syst. Evol. Microbiol.">
        <title>Complete genome sequence of Corynebacterium casei LMG S-19264T (=DSM 44701T), isolated from a smear-ripened cheese.</title>
        <authorList>
            <consortium name="US DOE Joint Genome Institute (JGI-PGF)"/>
            <person name="Walter F."/>
            <person name="Albersmeier A."/>
            <person name="Kalinowski J."/>
            <person name="Ruckert C."/>
        </authorList>
    </citation>
    <scope>NUCLEOTIDE SEQUENCE</scope>
    <source>
        <strain evidence="8">JCM 4369</strain>
    </source>
</reference>
<keyword evidence="6" id="KW-1133">Transmembrane helix</keyword>
<keyword evidence="9" id="KW-1185">Reference proteome</keyword>
<dbReference type="GO" id="GO:0009254">
    <property type="term" value="P:peptidoglycan turnover"/>
    <property type="evidence" value="ECO:0007669"/>
    <property type="project" value="TreeGrafter"/>
</dbReference>
<feature type="compositionally biased region" description="Low complexity" evidence="5">
    <location>
        <begin position="652"/>
        <end position="663"/>
    </location>
</feature>
<evidence type="ECO:0000256" key="2">
    <source>
        <dbReference type="ARBA" id="ARBA00011901"/>
    </source>
</evidence>
<comment type="catalytic activity">
    <reaction evidence="1">
        <text>Hydrolyzes the link between N-acetylmuramoyl residues and L-amino acid residues in certain cell-wall glycopeptides.</text>
        <dbReference type="EC" id="3.5.1.28"/>
    </reaction>
</comment>
<dbReference type="CDD" id="cd06583">
    <property type="entry name" value="PGRP"/>
    <property type="match status" value="1"/>
</dbReference>
<dbReference type="InterPro" id="IPR036505">
    <property type="entry name" value="Amidase/PGRP_sf"/>
</dbReference>
<evidence type="ECO:0000313" key="8">
    <source>
        <dbReference type="EMBL" id="GGV00403.1"/>
    </source>
</evidence>
<dbReference type="PANTHER" id="PTHR30417">
    <property type="entry name" value="N-ACETYLMURAMOYL-L-ALANINE AMIDASE AMID"/>
    <property type="match status" value="1"/>
</dbReference>
<dbReference type="Proteomes" id="UP000618795">
    <property type="component" value="Unassembled WGS sequence"/>
</dbReference>
<evidence type="ECO:0000256" key="6">
    <source>
        <dbReference type="SAM" id="Phobius"/>
    </source>
</evidence>
<dbReference type="EMBL" id="BMTD01000008">
    <property type="protein sequence ID" value="GGV00403.1"/>
    <property type="molecule type" value="Genomic_DNA"/>
</dbReference>
<reference evidence="8" key="2">
    <citation type="submission" date="2020-09" db="EMBL/GenBank/DDBJ databases">
        <authorList>
            <person name="Sun Q."/>
            <person name="Ohkuma M."/>
        </authorList>
    </citation>
    <scope>NUCLEOTIDE SEQUENCE</scope>
    <source>
        <strain evidence="8">JCM 4369</strain>
    </source>
</reference>
<protein>
    <recommendedName>
        <fullName evidence="2">N-acetylmuramoyl-L-alanine amidase</fullName>
        <ecNumber evidence="2">3.5.1.28</ecNumber>
    </recommendedName>
</protein>